<dbReference type="Proteomes" id="UP001596425">
    <property type="component" value="Unassembled WGS sequence"/>
</dbReference>
<evidence type="ECO:0000313" key="1">
    <source>
        <dbReference type="EMBL" id="MFC6634658.1"/>
    </source>
</evidence>
<organism evidence="1 2">
    <name type="scientific">Microbulbifer taiwanensis</name>
    <dbReference type="NCBI Taxonomy" id="986746"/>
    <lineage>
        <taxon>Bacteria</taxon>
        <taxon>Pseudomonadati</taxon>
        <taxon>Pseudomonadota</taxon>
        <taxon>Gammaproteobacteria</taxon>
        <taxon>Cellvibrionales</taxon>
        <taxon>Microbulbiferaceae</taxon>
        <taxon>Microbulbifer</taxon>
    </lineage>
</organism>
<sequence>MLSPAELLRRDDSSPLREAVLELLLDSRPDSIEGMPLLGWLLVLPGIPWLGRLEELLEGIPPLAVCDWLGLDELLLLDDELD</sequence>
<keyword evidence="2" id="KW-1185">Reference proteome</keyword>
<dbReference type="RefSeq" id="WP_193191731.1">
    <property type="nucleotide sequence ID" value="NZ_JACZFR010000021.1"/>
</dbReference>
<name>A0ABW1YQJ8_9GAMM</name>
<reference evidence="2" key="1">
    <citation type="journal article" date="2019" name="Int. J. Syst. Evol. Microbiol.">
        <title>The Global Catalogue of Microorganisms (GCM) 10K type strain sequencing project: providing services to taxonomists for standard genome sequencing and annotation.</title>
        <authorList>
            <consortium name="The Broad Institute Genomics Platform"/>
            <consortium name="The Broad Institute Genome Sequencing Center for Infectious Disease"/>
            <person name="Wu L."/>
            <person name="Ma J."/>
        </authorList>
    </citation>
    <scope>NUCLEOTIDE SEQUENCE [LARGE SCALE GENOMIC DNA]</scope>
    <source>
        <strain evidence="2">CGMCC 1.13718</strain>
    </source>
</reference>
<evidence type="ECO:0000313" key="2">
    <source>
        <dbReference type="Proteomes" id="UP001596425"/>
    </source>
</evidence>
<gene>
    <name evidence="1" type="ORF">ACFQBM_15325</name>
</gene>
<protein>
    <submittedName>
        <fullName evidence="1">Uncharacterized protein</fullName>
    </submittedName>
</protein>
<accession>A0ABW1YQJ8</accession>
<proteinExistence type="predicted"/>
<comment type="caution">
    <text evidence="1">The sequence shown here is derived from an EMBL/GenBank/DDBJ whole genome shotgun (WGS) entry which is preliminary data.</text>
</comment>
<dbReference type="EMBL" id="JBHSVR010000001">
    <property type="protein sequence ID" value="MFC6634658.1"/>
    <property type="molecule type" value="Genomic_DNA"/>
</dbReference>